<dbReference type="EMBL" id="VDEP01000482">
    <property type="protein sequence ID" value="KAA1070960.1"/>
    <property type="molecule type" value="Genomic_DNA"/>
</dbReference>
<name>A0A5B0PG54_PUCGR</name>
<dbReference type="EMBL" id="VSWC01000054">
    <property type="protein sequence ID" value="KAA1099368.1"/>
    <property type="molecule type" value="Genomic_DNA"/>
</dbReference>
<protein>
    <submittedName>
        <fullName evidence="2">Uncharacterized protein</fullName>
    </submittedName>
</protein>
<comment type="caution">
    <text evidence="2">The sequence shown here is derived from an EMBL/GenBank/DDBJ whole genome shotgun (WGS) entry which is preliminary data.</text>
</comment>
<reference evidence="3 4" key="1">
    <citation type="submission" date="2019-05" db="EMBL/GenBank/DDBJ databases">
        <title>Emergence of the Ug99 lineage of the wheat stem rust pathogen through somatic hybridization.</title>
        <authorList>
            <person name="Li F."/>
            <person name="Upadhyaya N.M."/>
            <person name="Sperschneider J."/>
            <person name="Matny O."/>
            <person name="Nguyen-Phuc H."/>
            <person name="Mago R."/>
            <person name="Raley C."/>
            <person name="Miller M.E."/>
            <person name="Silverstein K.A.T."/>
            <person name="Henningsen E."/>
            <person name="Hirsch C.D."/>
            <person name="Visser B."/>
            <person name="Pretorius Z.A."/>
            <person name="Steffenson B.J."/>
            <person name="Schwessinger B."/>
            <person name="Dodds P.N."/>
            <person name="Figueroa M."/>
        </authorList>
    </citation>
    <scope>NUCLEOTIDE SEQUENCE [LARGE SCALE GENOMIC DNA]</scope>
    <source>
        <strain evidence="2">21-0</strain>
        <strain evidence="1 4">Ug99</strain>
    </source>
</reference>
<evidence type="ECO:0000313" key="2">
    <source>
        <dbReference type="EMBL" id="KAA1099368.1"/>
    </source>
</evidence>
<organism evidence="2 3">
    <name type="scientific">Puccinia graminis f. sp. tritici</name>
    <dbReference type="NCBI Taxonomy" id="56615"/>
    <lineage>
        <taxon>Eukaryota</taxon>
        <taxon>Fungi</taxon>
        <taxon>Dikarya</taxon>
        <taxon>Basidiomycota</taxon>
        <taxon>Pucciniomycotina</taxon>
        <taxon>Pucciniomycetes</taxon>
        <taxon>Pucciniales</taxon>
        <taxon>Pucciniaceae</taxon>
        <taxon>Puccinia</taxon>
    </lineage>
</organism>
<keyword evidence="3" id="KW-1185">Reference proteome</keyword>
<evidence type="ECO:0000313" key="4">
    <source>
        <dbReference type="Proteomes" id="UP000325313"/>
    </source>
</evidence>
<gene>
    <name evidence="2" type="ORF">PGT21_005116</name>
    <name evidence="1" type="ORF">PGTUg99_013578</name>
</gene>
<dbReference type="Proteomes" id="UP000324748">
    <property type="component" value="Unassembled WGS sequence"/>
</dbReference>
<sequence>MRYRYRVIYRIVSHRFIVATSAAEAQLKLADKKLGAAQDLLKEGHSSAEVEALLKIIYG</sequence>
<dbReference type="OrthoDB" id="10599247at2759"/>
<accession>A0A5B0PG54</accession>
<proteinExistence type="predicted"/>
<dbReference type="AlphaFoldDB" id="A0A5B0PG54"/>
<evidence type="ECO:0000313" key="3">
    <source>
        <dbReference type="Proteomes" id="UP000324748"/>
    </source>
</evidence>
<dbReference type="Proteomes" id="UP000325313">
    <property type="component" value="Unassembled WGS sequence"/>
</dbReference>
<evidence type="ECO:0000313" key="1">
    <source>
        <dbReference type="EMBL" id="KAA1070960.1"/>
    </source>
</evidence>